<comment type="caution">
    <text evidence="1">The sequence shown here is derived from an EMBL/GenBank/DDBJ whole genome shotgun (WGS) entry which is preliminary data.</text>
</comment>
<dbReference type="Gene3D" id="1.10.357.10">
    <property type="entry name" value="Tetracycline Repressor, domain 2"/>
    <property type="match status" value="1"/>
</dbReference>
<sequence length="205" mass="23584">MMAKSANLVMEITMSIQRDTILSHALNQLEKQGLSASTESLLTEVESDFTTLRQFWPDDEALVYDALRYHGQQIEVWQRQTLLDERLSPQLKLMARYQQLTEKVREGRFPGCLFISACNYYPDPEHPIHQLSRLQKANSFNFTKQLLDELDIEDAELVANQMELVLEGCLNRLLINRDVNDVEIAQQLSEDILTIALCRKKGALS</sequence>
<dbReference type="NCBIfam" id="NF047866">
    <property type="entry name" value="TF_DicD_YjdC"/>
    <property type="match status" value="1"/>
</dbReference>
<reference evidence="1 2" key="1">
    <citation type="submission" date="2008-10" db="EMBL/GenBank/DDBJ databases">
        <title>Draft genome sequence of Providencia alcalifaciens (DSM 30120).</title>
        <authorList>
            <person name="Sudarsanam P."/>
            <person name="Ley R."/>
            <person name="Guruge J."/>
            <person name="Turnbaugh P.J."/>
            <person name="Mahowald M."/>
            <person name="Liep D."/>
            <person name="Gordon J."/>
        </authorList>
    </citation>
    <scope>NUCLEOTIDE SEQUENCE [LARGE SCALE GENOMIC DNA]</scope>
    <source>
        <strain evidence="1 2">DSM 30120</strain>
    </source>
</reference>
<evidence type="ECO:0000313" key="1">
    <source>
        <dbReference type="EMBL" id="EEB46468.1"/>
    </source>
</evidence>
<dbReference type="AlphaFoldDB" id="B6XE07"/>
<dbReference type="eggNOG" id="COG1309">
    <property type="taxonomic scope" value="Bacteria"/>
</dbReference>
<protein>
    <submittedName>
        <fullName evidence="1">Putative transcriptional regulator</fullName>
    </submittedName>
</protein>
<accession>B6XE07</accession>
<organism evidence="1 2">
    <name type="scientific">Providencia alcalifaciens DSM 30120</name>
    <dbReference type="NCBI Taxonomy" id="520999"/>
    <lineage>
        <taxon>Bacteria</taxon>
        <taxon>Pseudomonadati</taxon>
        <taxon>Pseudomonadota</taxon>
        <taxon>Gammaproteobacteria</taxon>
        <taxon>Enterobacterales</taxon>
        <taxon>Morganellaceae</taxon>
        <taxon>Providencia</taxon>
    </lineage>
</organism>
<name>B6XE07_9GAMM</name>
<evidence type="ECO:0000313" key="2">
    <source>
        <dbReference type="Proteomes" id="UP000003729"/>
    </source>
</evidence>
<dbReference type="Proteomes" id="UP000003729">
    <property type="component" value="Unassembled WGS sequence"/>
</dbReference>
<gene>
    <name evidence="1" type="ORF">PROVALCAL_01583</name>
</gene>
<proteinExistence type="predicted"/>
<dbReference type="NCBIfam" id="NF008647">
    <property type="entry name" value="PRK11640.1"/>
    <property type="match status" value="1"/>
</dbReference>
<dbReference type="EMBL" id="ABXW01000042">
    <property type="protein sequence ID" value="EEB46468.1"/>
    <property type="molecule type" value="Genomic_DNA"/>
</dbReference>
<reference evidence="1 2" key="2">
    <citation type="submission" date="2008-10" db="EMBL/GenBank/DDBJ databases">
        <authorList>
            <person name="Fulton L."/>
            <person name="Clifton S."/>
            <person name="Fulton B."/>
            <person name="Xu J."/>
            <person name="Minx P."/>
            <person name="Pepin K.H."/>
            <person name="Johnson M."/>
            <person name="Bhonagiri V."/>
            <person name="Nash W.E."/>
            <person name="Mardis E.R."/>
            <person name="Wilson R.K."/>
        </authorList>
    </citation>
    <scope>NUCLEOTIDE SEQUENCE [LARGE SCALE GENOMIC DNA]</scope>
    <source>
        <strain evidence="1 2">DSM 30120</strain>
    </source>
</reference>